<dbReference type="Proteomes" id="UP000005446">
    <property type="component" value="Unassembled WGS sequence"/>
</dbReference>
<comment type="caution">
    <text evidence="1">The sequence shown here is derived from an EMBL/GenBank/DDBJ whole genome shotgun (WGS) entry which is preliminary data.</text>
</comment>
<reference evidence="1 2" key="1">
    <citation type="journal article" date="2012" name="Eukaryot. Cell">
        <title>Genome sequence of the fungus Glarea lozoyensis: the first genome sequence of a species from the Helotiaceae family.</title>
        <authorList>
            <person name="Youssar L."/>
            <person name="Gruening B.A."/>
            <person name="Erxleben A."/>
            <person name="Guenther S."/>
            <person name="Huettel W."/>
        </authorList>
    </citation>
    <scope>NUCLEOTIDE SEQUENCE [LARGE SCALE GENOMIC DNA]</scope>
    <source>
        <strain evidence="2">ATCC 74030 / MF5533</strain>
    </source>
</reference>
<evidence type="ECO:0000313" key="1">
    <source>
        <dbReference type="EMBL" id="EHL02095.1"/>
    </source>
</evidence>
<dbReference type="AlphaFoldDB" id="H0EH97"/>
<dbReference type="InParanoid" id="H0EH97"/>
<sequence length="33" mass="3772">MTARPTAFRTGLEELQRMKLSWTFSKPTPVFGS</sequence>
<organism evidence="1 2">
    <name type="scientific">Glarea lozoyensis (strain ATCC 74030 / MF5533)</name>
    <dbReference type="NCBI Taxonomy" id="1104152"/>
    <lineage>
        <taxon>Eukaryota</taxon>
        <taxon>Fungi</taxon>
        <taxon>Dikarya</taxon>
        <taxon>Ascomycota</taxon>
        <taxon>Pezizomycotina</taxon>
        <taxon>Leotiomycetes</taxon>
        <taxon>Helotiales</taxon>
        <taxon>Helotiaceae</taxon>
        <taxon>Glarea</taxon>
    </lineage>
</organism>
<dbReference type="EMBL" id="AGUE01000039">
    <property type="protein sequence ID" value="EHL02095.1"/>
    <property type="molecule type" value="Genomic_DNA"/>
</dbReference>
<keyword evidence="2" id="KW-1185">Reference proteome</keyword>
<name>H0EH97_GLAL7</name>
<gene>
    <name evidence="1" type="ORF">M7I_1874</name>
</gene>
<accession>H0EH97</accession>
<protein>
    <submittedName>
        <fullName evidence="1">Uncharacterized protein</fullName>
    </submittedName>
</protein>
<proteinExistence type="predicted"/>
<evidence type="ECO:0000313" key="2">
    <source>
        <dbReference type="Proteomes" id="UP000005446"/>
    </source>
</evidence>
<dbReference type="HOGENOM" id="CLU_3384896_0_0_1"/>